<dbReference type="InterPro" id="IPR033746">
    <property type="entry name" value="GGa_phosphorylase"/>
</dbReference>
<proteinExistence type="inferred from homology"/>
<dbReference type="Proteomes" id="UP000199006">
    <property type="component" value="Unassembled WGS sequence"/>
</dbReference>
<dbReference type="InterPro" id="IPR006047">
    <property type="entry name" value="GH13_cat_dom"/>
</dbReference>
<dbReference type="RefSeq" id="WP_089861417.1">
    <property type="nucleotide sequence ID" value="NZ_FOTI01000017.1"/>
</dbReference>
<dbReference type="InterPro" id="IPR045857">
    <property type="entry name" value="O16G_dom_2"/>
</dbReference>
<accession>A0A1I4IGR5</accession>
<keyword evidence="8" id="KW-1185">Reference proteome</keyword>
<protein>
    <recommendedName>
        <fullName evidence="4">Sucrose 6(F)-phosphate phosphorylase</fullName>
        <ecNumber evidence="4">2.4.1.329</ecNumber>
    </recommendedName>
</protein>
<dbReference type="EMBL" id="FOTI01000017">
    <property type="protein sequence ID" value="SFL53562.1"/>
    <property type="molecule type" value="Genomic_DNA"/>
</dbReference>
<dbReference type="InterPro" id="IPR016377">
    <property type="entry name" value="Sucrose_GGa_phosphorylase-rel"/>
</dbReference>
<evidence type="ECO:0000313" key="7">
    <source>
        <dbReference type="EMBL" id="SFL53562.1"/>
    </source>
</evidence>
<dbReference type="GO" id="GO:0004645">
    <property type="term" value="F:1,4-alpha-oligoglucan phosphorylase activity"/>
    <property type="evidence" value="ECO:0007669"/>
    <property type="project" value="UniProtKB-UniRule"/>
</dbReference>
<evidence type="ECO:0000313" key="8">
    <source>
        <dbReference type="Proteomes" id="UP000199006"/>
    </source>
</evidence>
<name>A0A1I4IGR5_9FIRM</name>
<dbReference type="Gene3D" id="2.60.40.1180">
    <property type="entry name" value="Golgi alpha-mannosidase II"/>
    <property type="match status" value="1"/>
</dbReference>
<reference evidence="7 8" key="1">
    <citation type="submission" date="2016-10" db="EMBL/GenBank/DDBJ databases">
        <authorList>
            <person name="de Groot N.N."/>
        </authorList>
    </citation>
    <scope>NUCLEOTIDE SEQUENCE [LARGE SCALE GENOMIC DNA]</scope>
    <source>
        <strain evidence="7 8">ATCC 51327</strain>
    </source>
</reference>
<dbReference type="Gene3D" id="3.20.20.80">
    <property type="entry name" value="Glycosidases"/>
    <property type="match status" value="1"/>
</dbReference>
<dbReference type="SUPFAM" id="SSF51445">
    <property type="entry name" value="(Trans)glycosidases"/>
    <property type="match status" value="1"/>
</dbReference>
<gene>
    <name evidence="7" type="ORF">SAMN02983006_01413</name>
</gene>
<feature type="binding site" evidence="5">
    <location>
        <position position="456"/>
    </location>
    <ligand>
        <name>substrate</name>
    </ligand>
</feature>
<dbReference type="AlphaFoldDB" id="A0A1I4IGR5"/>
<keyword evidence="3 4" id="KW-0808">Transferase</keyword>
<feature type="binding site" evidence="5">
    <location>
        <position position="146"/>
    </location>
    <ligand>
        <name>substrate</name>
    </ligand>
</feature>
<dbReference type="OrthoDB" id="9805159at2"/>
<evidence type="ECO:0000256" key="3">
    <source>
        <dbReference type="ARBA" id="ARBA00022679"/>
    </source>
</evidence>
<comment type="catalytic activity">
    <reaction evidence="4">
        <text>sucrose 6(F)-phosphate + phosphate = beta-D-fructose 6-phosphate + alpha-D-glucose 1-phosphate</text>
        <dbReference type="Rhea" id="RHEA:38863"/>
        <dbReference type="ChEBI" id="CHEBI:43474"/>
        <dbReference type="ChEBI" id="CHEBI:57634"/>
        <dbReference type="ChEBI" id="CHEBI:57723"/>
        <dbReference type="ChEBI" id="CHEBI:58601"/>
        <dbReference type="EC" id="2.4.1.329"/>
    </reaction>
</comment>
<feature type="binding site" evidence="5">
    <location>
        <begin position="350"/>
        <end position="351"/>
    </location>
    <ligand>
        <name>substrate</name>
    </ligand>
</feature>
<sequence>MNFTISEKQKQKLKNKLVLVYSQQKADLIYQKLENIIQEFANVHPELRANKSDPENLTAADNVVICYGDHLKGSQEKPLQTLRKFFENYLADVISIIHILPFFPYSSDDGFAVINYKAVDQKLGNWKDINDFRKEFSLLFDAVINHISASSDWFQKYLAQKGKYSRYFIEVDPELDLSEVTRPRAKPLLTEVETVAGLKYVWTTFSPDQIDLNFKEPAVLLEIITVLLFYAAQGARIIRLDAIAYLWKEIGTSCIHLPETHQLIQLFKEIFEIVAPKTLILTETNVPHAENISYFGGSAVEEADLVYQFVLPPLVLYTFLESDSRKLTKWAKKIKKPAPGNYFFNFLASHDGIGLRPAEGILNELEIEKIVTAVQAKSGQISYKQNSDGTKSPYELNITYVDAIRDKTKSTAEQAEQFLASQAIMLVLQGIPGIYLHSLLGSENYLAGVAATGEKRTINREKLQIEYLTTELKTKGSFRNLVFTGYKELLKLRSSESAFDPQAAQKILDLNKHIFAVQRGQGREQISCLINVSAQQVKLSLSPQIFSSLKRDKITDLLTAKTYYLTNQIEIELEPYQICWLK</sequence>
<evidence type="ECO:0000256" key="2">
    <source>
        <dbReference type="ARBA" id="ARBA00022676"/>
    </source>
</evidence>
<feature type="binding site" evidence="5">
    <location>
        <begin position="239"/>
        <end position="241"/>
    </location>
    <ligand>
        <name>substrate</name>
    </ligand>
</feature>
<evidence type="ECO:0000256" key="4">
    <source>
        <dbReference type="PIRNR" id="PIRNR003059"/>
    </source>
</evidence>
<feature type="domain" description="Glycosyl hydrolase family 13 catalytic" evidence="6">
    <location>
        <begin position="80"/>
        <end position="493"/>
    </location>
</feature>
<evidence type="ECO:0000259" key="6">
    <source>
        <dbReference type="SMART" id="SM00642"/>
    </source>
</evidence>
<dbReference type="Pfam" id="PF00128">
    <property type="entry name" value="Alpha-amylase"/>
    <property type="match status" value="1"/>
</dbReference>
<dbReference type="CDD" id="cd11356">
    <property type="entry name" value="AmyAc_Sucrose_phosphorylase-like_1"/>
    <property type="match status" value="1"/>
</dbReference>
<feature type="binding site" evidence="5">
    <location>
        <position position="108"/>
    </location>
    <ligand>
        <name>substrate</name>
    </ligand>
</feature>
<dbReference type="STRING" id="29563.SAMN02983006_01413"/>
<dbReference type="PANTHER" id="PTHR38784">
    <property type="entry name" value="SUCROSE PHOSPHORYLASE"/>
    <property type="match status" value="1"/>
</dbReference>
<evidence type="ECO:0000256" key="5">
    <source>
        <dbReference type="PIRSR" id="PIRSR003059-2"/>
    </source>
</evidence>
<keyword evidence="2 4" id="KW-0328">Glycosyltransferase</keyword>
<evidence type="ECO:0000256" key="1">
    <source>
        <dbReference type="ARBA" id="ARBA00008452"/>
    </source>
</evidence>
<dbReference type="PIRSF" id="PIRSF003059">
    <property type="entry name" value="Sucrose_phosphorylase"/>
    <property type="match status" value="1"/>
</dbReference>
<dbReference type="Gene3D" id="3.90.400.10">
    <property type="entry name" value="Oligo-1,6-glucosidase, Domain 2"/>
    <property type="match status" value="1"/>
</dbReference>
<dbReference type="GO" id="GO:0005975">
    <property type="term" value="P:carbohydrate metabolic process"/>
    <property type="evidence" value="ECO:0007669"/>
    <property type="project" value="InterPro"/>
</dbReference>
<comment type="similarity">
    <text evidence="1 4">Belongs to the glycosyl hydrolase 13 family. Sucrose phosphorylase subfamily.</text>
</comment>
<dbReference type="InterPro" id="IPR017853">
    <property type="entry name" value="GH"/>
</dbReference>
<dbReference type="InterPro" id="IPR013780">
    <property type="entry name" value="Glyco_hydro_b"/>
</dbReference>
<organism evidence="7 8">
    <name type="scientific">Halanaerobium salsuginis</name>
    <dbReference type="NCBI Taxonomy" id="29563"/>
    <lineage>
        <taxon>Bacteria</taxon>
        <taxon>Bacillati</taxon>
        <taxon>Bacillota</taxon>
        <taxon>Clostridia</taxon>
        <taxon>Halanaerobiales</taxon>
        <taxon>Halanaerobiaceae</taxon>
        <taxon>Halanaerobium</taxon>
    </lineage>
</organism>
<dbReference type="SMART" id="SM00642">
    <property type="entry name" value="Aamy"/>
    <property type="match status" value="1"/>
</dbReference>
<dbReference type="EC" id="2.4.1.329" evidence="4"/>
<dbReference type="PANTHER" id="PTHR38784:SF1">
    <property type="entry name" value="SUCROSE PHOSPHORYLASE"/>
    <property type="match status" value="1"/>
</dbReference>